<protein>
    <submittedName>
        <fullName evidence="2">UrcA family protein</fullName>
    </submittedName>
</protein>
<evidence type="ECO:0000313" key="2">
    <source>
        <dbReference type="EMBL" id="RKR03889.1"/>
    </source>
</evidence>
<sequence length="107" mass="11696">MLITSLAALTMSLTATPLAAATDQSPPSQIVRIHMNELESEAGRADVETRIRVAANRVCRQHGLRGLVAERIRRACFREAFTDGMSQLNRQYADTTSRTVAVVIAAQ</sequence>
<dbReference type="EMBL" id="RBIM01000001">
    <property type="protein sequence ID" value="RKR03889.1"/>
    <property type="molecule type" value="Genomic_DNA"/>
</dbReference>
<comment type="caution">
    <text evidence="2">The sequence shown here is derived from an EMBL/GenBank/DDBJ whole genome shotgun (WGS) entry which is preliminary data.</text>
</comment>
<keyword evidence="1" id="KW-0732">Signal</keyword>
<dbReference type="InterPro" id="IPR030972">
    <property type="entry name" value="UrcA_uranyl"/>
</dbReference>
<dbReference type="OrthoDB" id="9954252at2"/>
<feature type="signal peptide" evidence="1">
    <location>
        <begin position="1"/>
        <end position="20"/>
    </location>
</feature>
<feature type="chain" id="PRO_5019863065" evidence="1">
    <location>
        <begin position="21"/>
        <end position="107"/>
    </location>
</feature>
<gene>
    <name evidence="2" type="ORF">C7435_0332</name>
</gene>
<name>A0A495DPG1_9PROT</name>
<dbReference type="Proteomes" id="UP000273675">
    <property type="component" value="Unassembled WGS sequence"/>
</dbReference>
<organism evidence="2 3">
    <name type="scientific">Maricaulis maris</name>
    <dbReference type="NCBI Taxonomy" id="74318"/>
    <lineage>
        <taxon>Bacteria</taxon>
        <taxon>Pseudomonadati</taxon>
        <taxon>Pseudomonadota</taxon>
        <taxon>Alphaproteobacteria</taxon>
        <taxon>Maricaulales</taxon>
        <taxon>Maricaulaceae</taxon>
        <taxon>Maricaulis</taxon>
    </lineage>
</organism>
<accession>A0A495DPG1</accession>
<dbReference type="AlphaFoldDB" id="A0A495DPG1"/>
<evidence type="ECO:0000256" key="1">
    <source>
        <dbReference type="SAM" id="SignalP"/>
    </source>
</evidence>
<dbReference type="RefSeq" id="WP_075188789.1">
    <property type="nucleotide sequence ID" value="NZ_RBIM01000001.1"/>
</dbReference>
<dbReference type="NCBIfam" id="TIGR04433">
    <property type="entry name" value="UrcA_uranyl"/>
    <property type="match status" value="1"/>
</dbReference>
<evidence type="ECO:0000313" key="3">
    <source>
        <dbReference type="Proteomes" id="UP000273675"/>
    </source>
</evidence>
<proteinExistence type="predicted"/>
<reference evidence="2 3" key="1">
    <citation type="submission" date="2018-10" db="EMBL/GenBank/DDBJ databases">
        <title>Genomic Encyclopedia of Type Strains, Phase IV (KMG-IV): sequencing the most valuable type-strain genomes for metagenomic binning, comparative biology and taxonomic classification.</title>
        <authorList>
            <person name="Goeker M."/>
        </authorList>
    </citation>
    <scope>NUCLEOTIDE SEQUENCE [LARGE SCALE GENOMIC DNA]</scope>
    <source>
        <strain evidence="2 3">DSM 4734</strain>
    </source>
</reference>